<evidence type="ECO:0000313" key="2">
    <source>
        <dbReference type="EMBL" id="KAJ8897628.1"/>
    </source>
</evidence>
<accession>A0ABQ9ILQ3</accession>
<comment type="caution">
    <text evidence="2">The sequence shown here is derived from an EMBL/GenBank/DDBJ whole genome shotgun (WGS) entry which is preliminary data.</text>
</comment>
<feature type="compositionally biased region" description="Polar residues" evidence="1">
    <location>
        <begin position="44"/>
        <end position="53"/>
    </location>
</feature>
<protein>
    <submittedName>
        <fullName evidence="2">Uncharacterized protein</fullName>
    </submittedName>
</protein>
<organism evidence="2 3">
    <name type="scientific">Dryococelus australis</name>
    <dbReference type="NCBI Taxonomy" id="614101"/>
    <lineage>
        <taxon>Eukaryota</taxon>
        <taxon>Metazoa</taxon>
        <taxon>Ecdysozoa</taxon>
        <taxon>Arthropoda</taxon>
        <taxon>Hexapoda</taxon>
        <taxon>Insecta</taxon>
        <taxon>Pterygota</taxon>
        <taxon>Neoptera</taxon>
        <taxon>Polyneoptera</taxon>
        <taxon>Phasmatodea</taxon>
        <taxon>Verophasmatodea</taxon>
        <taxon>Anareolatae</taxon>
        <taxon>Phasmatidae</taxon>
        <taxon>Eurycanthinae</taxon>
        <taxon>Dryococelus</taxon>
    </lineage>
</organism>
<dbReference type="EMBL" id="JARBHB010000001">
    <property type="protein sequence ID" value="KAJ8897628.1"/>
    <property type="molecule type" value="Genomic_DNA"/>
</dbReference>
<proteinExistence type="predicted"/>
<gene>
    <name evidence="2" type="ORF">PR048_002977</name>
</gene>
<name>A0ABQ9ILQ3_9NEOP</name>
<feature type="region of interest" description="Disordered" evidence="1">
    <location>
        <begin position="44"/>
        <end position="85"/>
    </location>
</feature>
<feature type="region of interest" description="Disordered" evidence="1">
    <location>
        <begin position="120"/>
        <end position="150"/>
    </location>
</feature>
<sequence length="995" mass="108084">MICLEVCESSTSLSRMPGSSDAVGSNCLQDCWIYPRQRMTSPSIGVSMEQRSNGGHGKREIPEKTRRRDSRVRKSGSDPAGNRTRLALRGDRCSHCATTATQLRVTGLGGHDQRTVITKQDQSGASAGPTIQQLQGNQPISVGRHTTETPPLHTVTTSFLRCTTPRERGCAIMCDDTLHRKKARDTTLLHTAVTCPVDESGRARKGDVGTVKDYALLIATISIGVLTTQTVLIFRAKTLTLHNLWHPTGLIITIYCRMGVVERDLLDSDSAGCRSGVHGLVVLAGVSSAPRGYTPYAYNDRKSSRQKGVGQPWPAIEAMTTSLSVLIAKLSLDETGKNRHRHRKNPAVSRHRSNLIYYSSLPLNVPRRGRVSITAGLTRRDLTIPGARASPTSPNNTACSNTQLHAPTSHATCSTRMFPRPCPPGRAIPSFGSRKYAKLNLISPRYVPVVYWSDYSPHTKVNRVRFPAGSHVGNVTDVAVGWWVFPPFDAGVSGVSSAGVNRGKTQWTHAPTGDTQEVKDGAILRPPGGAAVAERLVCSPPIKANRVQLPAGYSHLGIVMYDAAARRVFSEISRSSCLFILALLHISITLIGSQDLVVKSRPNLFTHSLTQHPAKCFADMWTFLQHMLNASSVSEQQFRSDGKAPGFSAAQATWCFVFGEGVVGKGGSQDTPRMALRGLRWRNRESLLGGVREMADYLAAGLRHEMRFRLPTAVLLLERMGPKIYSYVPFASCLFMLHTFCSVVEYSALEEAMGNLEKSVIGNSRHRPCNVPVHDSGHVDYDGLKDAILYGRLQEAQAWVPCGRENFGRGFSCGECGGHCGGVEVFSGLSRFLLHSAIVHPLLATNLTLSSDLLGTTGMSVPLAVPSAPLDGSLLSSTLIRPRSYSPVFSSRGVREKSRVLASVSAGASANVWPAITQLGAGTVKQRDPRAVCALHPRHTLQLASSLPYLQPRAVAHLAPLATRGALRVSPWRDLRLTTTRRSLNSIFAHCQEHG</sequence>
<dbReference type="Proteomes" id="UP001159363">
    <property type="component" value="Chromosome 1"/>
</dbReference>
<keyword evidence="3" id="KW-1185">Reference proteome</keyword>
<feature type="compositionally biased region" description="Basic and acidic residues" evidence="1">
    <location>
        <begin position="57"/>
        <end position="66"/>
    </location>
</feature>
<evidence type="ECO:0000313" key="3">
    <source>
        <dbReference type="Proteomes" id="UP001159363"/>
    </source>
</evidence>
<reference evidence="2 3" key="1">
    <citation type="submission" date="2023-02" db="EMBL/GenBank/DDBJ databases">
        <title>LHISI_Scaffold_Assembly.</title>
        <authorList>
            <person name="Stuart O.P."/>
            <person name="Cleave R."/>
            <person name="Magrath M.J.L."/>
            <person name="Mikheyev A.S."/>
        </authorList>
    </citation>
    <scope>NUCLEOTIDE SEQUENCE [LARGE SCALE GENOMIC DNA]</scope>
    <source>
        <strain evidence="2">Daus_M_001</strain>
        <tissue evidence="2">Leg muscle</tissue>
    </source>
</reference>
<evidence type="ECO:0000256" key="1">
    <source>
        <dbReference type="SAM" id="MobiDB-lite"/>
    </source>
</evidence>
<feature type="compositionally biased region" description="Polar residues" evidence="1">
    <location>
        <begin position="120"/>
        <end position="140"/>
    </location>
</feature>